<dbReference type="WBParaSite" id="Hba_18234">
    <property type="protein sequence ID" value="Hba_18234"/>
    <property type="gene ID" value="Hba_18234"/>
</dbReference>
<evidence type="ECO:0000256" key="1">
    <source>
        <dbReference type="ARBA" id="ARBA00022490"/>
    </source>
</evidence>
<protein>
    <submittedName>
        <fullName evidence="7">Clustered mitochondria protein homolog</fullName>
    </submittedName>
</protein>
<keyword evidence="1" id="KW-0963">Cytoplasm</keyword>
<accession>A0A1I7XLQ1</accession>
<feature type="domain" description="GSKIP" evidence="3">
    <location>
        <begin position="245"/>
        <end position="310"/>
    </location>
</feature>
<dbReference type="AlphaFoldDB" id="A0A1I7XLQ1"/>
<dbReference type="GO" id="GO:0048312">
    <property type="term" value="P:intracellular distribution of mitochondria"/>
    <property type="evidence" value="ECO:0007669"/>
    <property type="project" value="TreeGrafter"/>
</dbReference>
<dbReference type="CDD" id="cd15466">
    <property type="entry name" value="CLU-central"/>
    <property type="match status" value="1"/>
</dbReference>
<feature type="domain" description="CLU central" evidence="4">
    <location>
        <begin position="484"/>
        <end position="624"/>
    </location>
</feature>
<dbReference type="Pfam" id="PF15044">
    <property type="entry name" value="CLU_N"/>
    <property type="match status" value="1"/>
</dbReference>
<dbReference type="GO" id="GO:0005737">
    <property type="term" value="C:cytoplasm"/>
    <property type="evidence" value="ECO:0007669"/>
    <property type="project" value="TreeGrafter"/>
</dbReference>
<evidence type="ECO:0000313" key="7">
    <source>
        <dbReference type="WBParaSite" id="Hba_18234"/>
    </source>
</evidence>
<dbReference type="InterPro" id="IPR007967">
    <property type="entry name" value="GSKIP_dom"/>
</dbReference>
<dbReference type="InterPro" id="IPR028275">
    <property type="entry name" value="CLU_N"/>
</dbReference>
<keyword evidence="6" id="KW-1185">Reference proteome</keyword>
<dbReference type="InterPro" id="IPR011990">
    <property type="entry name" value="TPR-like_helical_dom_sf"/>
</dbReference>
<sequence>MVLSAQVTTSGEMDAQVLEVTEKAHVEFQLSDSGHDSVSASPDSDRPSSPDETTESAPTVANVLPQETIYKLTIQSTAGDSFDLQVSSAEMIQELHQVLLERDSTCHRTCFTLQLNGCPLDNFTEIRNIPYLTDGSVLQVVEEAYTVREARIHVRHVRELLRASDNTESAGAVDGSSLSYLSTINLQERKDKDKSFDGHPPEYILPGTKERSLSHLLPPIQKPLQALKNLAISYFNPPPGPRKMKGDVLYIIADTLEKRRLHITCCTKGFFVNSSNDDTFNAHPSNQHKAVYHSLVDLLNAVSPTFKKVYPLVIKKRGDRHVLDRLPTPYPVHFWVAPSAEVSEDAIRAEDSTQPHRVGFEVDAKTIADLNRQLCSMSQLRIKCINRNKNHQNLSSKLRPNILGSILVRILMEKMRRVLAAEVVHSLQKHTFDIRFNPDCFSTSVKHSSNEDIEKQRRLVVEAAEFILSSQLPEFVQSCLDCSITPVDGEGLCELLHSRGINIRYLGEVFKMVVNSQSFIKSLTMCELIARSAKHVLRHYINNLPQDQLAPAISHLLNAIFGTVVQDTQSVYINDKNTKKNNKKLKKASANGEWSAVTAKHIWKAICDEVHSYFGYEVKVGTVADFQLDTARSRTPFIEDDVQNVFPILKHRQPYATDAKKLFIRGQQAMQTGHLRDAYECIAEAVSVNLMTSVYGAMHSELAQAMRMLARLSYILGDPAEALAQQHKATLMSERCNGLDHGYTIIEYINLAHFAFANLFISASLRLLYRARYLLLLAHGEKHPLMAQIDGNIGVILFAVQEFDPALKFLQSAESGSVTNGEPKRLKSALLRHMVARVHSSRGDFRSALAAEKETYAIYNNIFGADHEKTKESSECLKQLTQQAVSFQRKMMDASKSNSIAQLLPIQIQQPSLSSILDVLNILNGIIIISMTPSMVDFGVESNDIGPGTHKSVLTEEALD</sequence>
<evidence type="ECO:0000259" key="4">
    <source>
        <dbReference type="Pfam" id="PF12807"/>
    </source>
</evidence>
<feature type="region of interest" description="Disordered" evidence="2">
    <location>
        <begin position="29"/>
        <end position="60"/>
    </location>
</feature>
<dbReference type="Gene3D" id="3.30.2280.10">
    <property type="entry name" value="Hypothetical protein (hspc210)"/>
    <property type="match status" value="1"/>
</dbReference>
<dbReference type="Pfam" id="PF12807">
    <property type="entry name" value="eIF3_p135"/>
    <property type="match status" value="1"/>
</dbReference>
<dbReference type="Pfam" id="PF13374">
    <property type="entry name" value="TPR_10"/>
    <property type="match status" value="2"/>
</dbReference>
<dbReference type="PANTHER" id="PTHR12601">
    <property type="entry name" value="EUKARYOTIC TRANSLATION INITIATION FACTOR 3 SUBUNIT EIF-3"/>
    <property type="match status" value="1"/>
</dbReference>
<dbReference type="FunFam" id="3.30.2280.10:FF:000002">
    <property type="entry name" value="Clustered mitochondria protein homolog"/>
    <property type="match status" value="1"/>
</dbReference>
<proteinExistence type="predicted"/>
<feature type="domain" description="Clustered mitochondria protein N-terminal" evidence="5">
    <location>
        <begin position="90"/>
        <end position="160"/>
    </location>
</feature>
<evidence type="ECO:0000313" key="6">
    <source>
        <dbReference type="Proteomes" id="UP000095283"/>
    </source>
</evidence>
<evidence type="ECO:0000259" key="3">
    <source>
        <dbReference type="Pfam" id="PF05303"/>
    </source>
</evidence>
<evidence type="ECO:0000259" key="5">
    <source>
        <dbReference type="Pfam" id="PF15044"/>
    </source>
</evidence>
<name>A0A1I7XLQ1_HETBA</name>
<dbReference type="PANTHER" id="PTHR12601:SF6">
    <property type="entry name" value="CLUSTERED MITOCHONDRIA PROTEIN HOMOLOG"/>
    <property type="match status" value="1"/>
</dbReference>
<dbReference type="InterPro" id="IPR023231">
    <property type="entry name" value="GSKIP_dom_sf"/>
</dbReference>
<evidence type="ECO:0000256" key="2">
    <source>
        <dbReference type="SAM" id="MobiDB-lite"/>
    </source>
</evidence>
<dbReference type="InterPro" id="IPR027523">
    <property type="entry name" value="CLU_prot"/>
</dbReference>
<dbReference type="GO" id="GO:0003729">
    <property type="term" value="F:mRNA binding"/>
    <property type="evidence" value="ECO:0007669"/>
    <property type="project" value="TreeGrafter"/>
</dbReference>
<dbReference type="InterPro" id="IPR033646">
    <property type="entry name" value="CLU-central"/>
</dbReference>
<dbReference type="Gene3D" id="1.25.40.10">
    <property type="entry name" value="Tetratricopeptide repeat domain"/>
    <property type="match status" value="2"/>
</dbReference>
<dbReference type="Pfam" id="PF05303">
    <property type="entry name" value="GSKIP_dom"/>
    <property type="match status" value="1"/>
</dbReference>
<reference evidence="7" key="1">
    <citation type="submission" date="2016-11" db="UniProtKB">
        <authorList>
            <consortium name="WormBaseParasite"/>
        </authorList>
    </citation>
    <scope>IDENTIFICATION</scope>
</reference>
<organism evidence="6 7">
    <name type="scientific">Heterorhabditis bacteriophora</name>
    <name type="common">Entomopathogenic nematode worm</name>
    <dbReference type="NCBI Taxonomy" id="37862"/>
    <lineage>
        <taxon>Eukaryota</taxon>
        <taxon>Metazoa</taxon>
        <taxon>Ecdysozoa</taxon>
        <taxon>Nematoda</taxon>
        <taxon>Chromadorea</taxon>
        <taxon>Rhabditida</taxon>
        <taxon>Rhabditina</taxon>
        <taxon>Rhabditomorpha</taxon>
        <taxon>Strongyloidea</taxon>
        <taxon>Heterorhabditidae</taxon>
        <taxon>Heterorhabditis</taxon>
    </lineage>
</organism>
<dbReference type="SUPFAM" id="SSF48452">
    <property type="entry name" value="TPR-like"/>
    <property type="match status" value="1"/>
</dbReference>
<dbReference type="SUPFAM" id="SSF103107">
    <property type="entry name" value="Hypothetical protein c14orf129, hspc210"/>
    <property type="match status" value="1"/>
</dbReference>
<dbReference type="Proteomes" id="UP000095283">
    <property type="component" value="Unplaced"/>
</dbReference>